<dbReference type="SMART" id="SM00283">
    <property type="entry name" value="MA"/>
    <property type="match status" value="1"/>
</dbReference>
<evidence type="ECO:0000259" key="4">
    <source>
        <dbReference type="PROSITE" id="PS50111"/>
    </source>
</evidence>
<evidence type="ECO:0000256" key="1">
    <source>
        <dbReference type="ARBA" id="ARBA00023224"/>
    </source>
</evidence>
<dbReference type="Proteomes" id="UP000186513">
    <property type="component" value="Unassembled WGS sequence"/>
</dbReference>
<dbReference type="PROSITE" id="PS50111">
    <property type="entry name" value="CHEMOTAXIS_TRANSDUC_2"/>
    <property type="match status" value="1"/>
</dbReference>
<dbReference type="GO" id="GO:0016020">
    <property type="term" value="C:membrane"/>
    <property type="evidence" value="ECO:0007669"/>
    <property type="project" value="InterPro"/>
</dbReference>
<dbReference type="SUPFAM" id="SSF58104">
    <property type="entry name" value="Methyl-accepting chemotaxis protein (MCP) signaling domain"/>
    <property type="match status" value="1"/>
</dbReference>
<reference evidence="5 6" key="1">
    <citation type="submission" date="2016-11" db="EMBL/GenBank/DDBJ databases">
        <authorList>
            <person name="Jaros S."/>
            <person name="Januszkiewicz K."/>
            <person name="Wedrychowicz H."/>
        </authorList>
    </citation>
    <scope>NUCLEOTIDE SEQUENCE [LARGE SCALE GENOMIC DNA]</scope>
    <source>
        <strain evidence="5 6">DSM 18899</strain>
    </source>
</reference>
<dbReference type="PRINTS" id="PR00260">
    <property type="entry name" value="CHEMTRNSDUCR"/>
</dbReference>
<keyword evidence="6" id="KW-1185">Reference proteome</keyword>
<evidence type="ECO:0000313" key="5">
    <source>
        <dbReference type="EMBL" id="SFZ78748.1"/>
    </source>
</evidence>
<protein>
    <submittedName>
        <fullName evidence="5">Methyl-accepting chemotaxis protein</fullName>
    </submittedName>
</protein>
<dbReference type="STRING" id="1121279.SAMN02745887_03165"/>
<comment type="similarity">
    <text evidence="2">Belongs to the methyl-accepting chemotaxis (MCP) protein family.</text>
</comment>
<dbReference type="EMBL" id="FPKR01000013">
    <property type="protein sequence ID" value="SFZ78748.1"/>
    <property type="molecule type" value="Genomic_DNA"/>
</dbReference>
<evidence type="ECO:0000256" key="3">
    <source>
        <dbReference type="PROSITE-ProRule" id="PRU00284"/>
    </source>
</evidence>
<gene>
    <name evidence="5" type="ORF">SAMN02745887_03165</name>
</gene>
<dbReference type="AlphaFoldDB" id="A0A1K2HPK5"/>
<keyword evidence="1 3" id="KW-0807">Transducer</keyword>
<dbReference type="Gene3D" id="1.10.287.950">
    <property type="entry name" value="Methyl-accepting chemotaxis protein"/>
    <property type="match status" value="1"/>
</dbReference>
<dbReference type="Pfam" id="PF00015">
    <property type="entry name" value="MCPsignal"/>
    <property type="match status" value="1"/>
</dbReference>
<dbReference type="PANTHER" id="PTHR32089:SF112">
    <property type="entry name" value="LYSOZYME-LIKE PROTEIN-RELATED"/>
    <property type="match status" value="1"/>
</dbReference>
<dbReference type="GO" id="GO:0006935">
    <property type="term" value="P:chemotaxis"/>
    <property type="evidence" value="ECO:0007669"/>
    <property type="project" value="InterPro"/>
</dbReference>
<organism evidence="5 6">
    <name type="scientific">Chitinimonas taiwanensis DSM 18899</name>
    <dbReference type="NCBI Taxonomy" id="1121279"/>
    <lineage>
        <taxon>Bacteria</taxon>
        <taxon>Pseudomonadati</taxon>
        <taxon>Pseudomonadota</taxon>
        <taxon>Betaproteobacteria</taxon>
        <taxon>Neisseriales</taxon>
        <taxon>Chitinibacteraceae</taxon>
        <taxon>Chitinimonas</taxon>
    </lineage>
</organism>
<dbReference type="InterPro" id="IPR004090">
    <property type="entry name" value="Chemotax_Me-accpt_rcpt"/>
</dbReference>
<feature type="domain" description="Methyl-accepting transducer" evidence="4">
    <location>
        <begin position="92"/>
        <end position="306"/>
    </location>
</feature>
<dbReference type="OrthoDB" id="8559696at2"/>
<evidence type="ECO:0000256" key="2">
    <source>
        <dbReference type="ARBA" id="ARBA00029447"/>
    </source>
</evidence>
<dbReference type="RefSeq" id="WP_072429653.1">
    <property type="nucleotide sequence ID" value="NZ_FPKR01000013.1"/>
</dbReference>
<dbReference type="InterPro" id="IPR004089">
    <property type="entry name" value="MCPsignal_dom"/>
</dbReference>
<accession>A0A1K2HPK5</accession>
<evidence type="ECO:0000313" key="6">
    <source>
        <dbReference type="Proteomes" id="UP000186513"/>
    </source>
</evidence>
<proteinExistence type="inferred from homology"/>
<sequence>MPKIALLLLALVLSAVLLALPVPIWLLPLPALAALAYAQYFPAPQAQLAEQESRPASVDVLPAGQELEALLKRQTRAAHEEVERVQGILNEAIVSLTSNFTLIANAARQQQEIALQTLGGDAGRGADHLINETGETLQAIGGLMLENHATAQRLTEEMMGMGLRVNDMMGELGGLDDIAKKIHFLSLNANIEAARAGEAGRGFVVVAEEVHKLAQYTRDFSERIRKSMGEVRNSISSMENAAGELSSRQGVETEKVRHHVDETLVDLRKLNEGQSQALNALSSMAQQTEQGIASATTALQFQDMVNQLLAHARRRIDALQAAMESTRLCQQQLQSGEAEALTRLRSALSAQEAALAHNPVAQRSIGQGDIELF</sequence>
<name>A0A1K2HPK5_9NEIS</name>
<dbReference type="GO" id="GO:0004888">
    <property type="term" value="F:transmembrane signaling receptor activity"/>
    <property type="evidence" value="ECO:0007669"/>
    <property type="project" value="InterPro"/>
</dbReference>
<dbReference type="PANTHER" id="PTHR32089">
    <property type="entry name" value="METHYL-ACCEPTING CHEMOTAXIS PROTEIN MCPB"/>
    <property type="match status" value="1"/>
</dbReference>
<dbReference type="GO" id="GO:0007165">
    <property type="term" value="P:signal transduction"/>
    <property type="evidence" value="ECO:0007669"/>
    <property type="project" value="UniProtKB-KW"/>
</dbReference>